<dbReference type="EMBL" id="FRCA01000003">
    <property type="protein sequence ID" value="SHL82935.1"/>
    <property type="molecule type" value="Genomic_DNA"/>
</dbReference>
<reference evidence="1 4" key="2">
    <citation type="submission" date="2019-07" db="EMBL/GenBank/DDBJ databases">
        <title>Whole genome shotgun sequence of Halomonas cupida NBRC 102219.</title>
        <authorList>
            <person name="Hosoyama A."/>
            <person name="Uohara A."/>
            <person name="Ohji S."/>
            <person name="Ichikawa N."/>
        </authorList>
    </citation>
    <scope>NUCLEOTIDE SEQUENCE [LARGE SCALE GENOMIC DNA]</scope>
    <source>
        <strain evidence="1 4">NBRC 102219</strain>
    </source>
</reference>
<dbReference type="PANTHER" id="PTHR35370:SF1">
    <property type="entry name" value="TYPE VI SECRETION SYSTEM COMPONENT TSSF1"/>
    <property type="match status" value="1"/>
</dbReference>
<proteinExistence type="predicted"/>
<dbReference type="AlphaFoldDB" id="A0A1M7DTW2"/>
<evidence type="ECO:0000313" key="4">
    <source>
        <dbReference type="Proteomes" id="UP000321726"/>
    </source>
</evidence>
<dbReference type="RefSeq" id="WP_073434381.1">
    <property type="nucleotide sequence ID" value="NZ_BJXU01000032.1"/>
</dbReference>
<dbReference type="NCBIfam" id="TIGR03359">
    <property type="entry name" value="VI_chp_6"/>
    <property type="match status" value="1"/>
</dbReference>
<dbReference type="InterPro" id="IPR010272">
    <property type="entry name" value="T6SS_TssF"/>
</dbReference>
<dbReference type="Pfam" id="PF05947">
    <property type="entry name" value="T6SS_TssF"/>
    <property type="match status" value="1"/>
</dbReference>
<sequence>MLDDLLPYYEKELSHLRFLGREFAREYPKVAARLQLEEDSSADPHTERLIEAFAFLSARVHKKLDDDLPEIVESFLEVLYPHYLRPTPSLSIAQFDLGDSSTLDSRYHVPRHTELFSRAVGGTTCRFRTCYDVTVWPVQVEQARFSLLERSAFNGRDRDSVARLDLSLASLAEQSIAPLEIDSLRFFLDGEGALMHPLHELLFNNLSRLSVSFDDQGQRREVNLPLDSLKPVGFGPDEGLIDYSERSFLGYRLLHEYFVFPEKFMFVDLSGLARVLSRVEGRHFTLHFHFANYASSERLSRLAQNLGRTHFRLGCTPVINLFQRLAEPIKLTHTQHEYPVVADVRHPHGVEIVSIDQVKRVKKTAQRDEVTVCHPFFEPRWHNQRHGDSFWLARRVPSERRRDLGTEMQLRLVDRELTRVETSSDVLSLHLTCSNRDLPQQLTIGHPQGDFTLPREQVVKAIRCLRKPTTAVRPPLGKGLIWRLISHLSLNHLSMVSRGREALLEMLSLYNYRDTEAARRQIKGITAIDSEPTMTRIGHPRPAFVRGLGITLEMDEQQFIGSGIYVFGMVLDHFLAQYCTINSFTQLTLRSRQREKDVVTWPPRTGTQPLV</sequence>
<dbReference type="PANTHER" id="PTHR35370">
    <property type="entry name" value="CYTOPLASMIC PROTEIN-RELATED-RELATED"/>
    <property type="match status" value="1"/>
</dbReference>
<dbReference type="STRING" id="44933.SAMN05660971_01480"/>
<evidence type="ECO:0000313" key="3">
    <source>
        <dbReference type="Proteomes" id="UP000184123"/>
    </source>
</evidence>
<dbReference type="OrthoDB" id="9763676at2"/>
<dbReference type="Proteomes" id="UP000321726">
    <property type="component" value="Unassembled WGS sequence"/>
</dbReference>
<evidence type="ECO:0000313" key="1">
    <source>
        <dbReference type="EMBL" id="GEN22980.1"/>
    </source>
</evidence>
<evidence type="ECO:0000313" key="2">
    <source>
        <dbReference type="EMBL" id="SHL82935.1"/>
    </source>
</evidence>
<dbReference type="EMBL" id="BJXU01000032">
    <property type="protein sequence ID" value="GEN22980.1"/>
    <property type="molecule type" value="Genomic_DNA"/>
</dbReference>
<dbReference type="Proteomes" id="UP000184123">
    <property type="component" value="Unassembled WGS sequence"/>
</dbReference>
<accession>A0A1M7DTW2</accession>
<dbReference type="PIRSF" id="PIRSF028304">
    <property type="entry name" value="UCP028304"/>
    <property type="match status" value="1"/>
</dbReference>
<protein>
    <submittedName>
        <fullName evidence="1 2">Type VI secretion system protein</fullName>
    </submittedName>
</protein>
<organism evidence="2 3">
    <name type="scientific">Halomonas cupida</name>
    <dbReference type="NCBI Taxonomy" id="44933"/>
    <lineage>
        <taxon>Bacteria</taxon>
        <taxon>Pseudomonadati</taxon>
        <taxon>Pseudomonadota</taxon>
        <taxon>Gammaproteobacteria</taxon>
        <taxon>Oceanospirillales</taxon>
        <taxon>Halomonadaceae</taxon>
        <taxon>Halomonas</taxon>
    </lineage>
</organism>
<keyword evidence="4" id="KW-1185">Reference proteome</keyword>
<name>A0A1M7DTW2_9GAMM</name>
<gene>
    <name evidence="1" type="ORF">HCU01_09290</name>
    <name evidence="2" type="ORF">SAMN05660971_01480</name>
</gene>
<reference evidence="2 3" key="1">
    <citation type="submission" date="2016-11" db="EMBL/GenBank/DDBJ databases">
        <authorList>
            <person name="Jaros S."/>
            <person name="Januszkiewicz K."/>
            <person name="Wedrychowicz H."/>
        </authorList>
    </citation>
    <scope>NUCLEOTIDE SEQUENCE [LARGE SCALE GENOMIC DNA]</scope>
    <source>
        <strain evidence="2 3">DSM 4740</strain>
    </source>
</reference>